<dbReference type="PANTHER" id="PTHR24189:SF50">
    <property type="entry name" value="ANKYRIN REPEAT AND SOCS BOX PROTEIN 2"/>
    <property type="match status" value="1"/>
</dbReference>
<dbReference type="PhylomeDB" id="A0A0G4GN68"/>
<sequence length="622" mass="69352">MSVKASGHSDIPRILFANGVLILREFWKLSCHSKDLLALRDDTTSLGLGSVCAGFVAVSEREDLWKVLVDCCARDDVKALRQLLALQGVSGRYPFLLRRLMKDCPSEDNQCVEFMLERGETPSSTEFPREALYGRPKRHLVSFLQHSLHPDSWMEGKVETYYIPPADYFGKSETVLGFEYTQPLLMAFISAEESGSVETLLDAGARVDVCEWRVYANDAIRSAHGGSDAGSEESEGEEREPERKCESTPLLRVVDRFRSLRKELCDFQTDREEEEEEEGIFNYVRYVSEEREKWLPLLRRIAEASKETGCLSWWSVWGGREDSALGFACLWREAEAARVLLEVEGGVQRRDLPFLAFAEMEERGGKKKEGGVEKRKSVFDQQCADLLRVLGEAGISLSRMRRDGHSPLSLACFLGLERSAQSLLEMAVPAGGVEEGKRQNSAKGEGVPRSPLIEAIAIKSETLVSLLLLWGADVNEVGLVGLDAERGEFSYIRKVEEEADPPVFFALATPLQVALRRLHSEDERFSGGGGSQKGQREEERDARRIARISIAKLLINHGAKCSLPSPLAPDHPMSEYLISESHPHPNSPPPVFPDDPLAGACELWDTDLLRLLCDKGGQIRIG</sequence>
<feature type="compositionally biased region" description="Acidic residues" evidence="3">
    <location>
        <begin position="230"/>
        <end position="239"/>
    </location>
</feature>
<dbReference type="PANTHER" id="PTHR24189">
    <property type="entry name" value="MYOTROPHIN"/>
    <property type="match status" value="1"/>
</dbReference>
<dbReference type="AlphaFoldDB" id="A0A0G4GN68"/>
<dbReference type="VEuPathDB" id="CryptoDB:Cvel_22615"/>
<accession>A0A0G4GN68</accession>
<gene>
    <name evidence="4" type="ORF">Cvel_22615</name>
</gene>
<feature type="region of interest" description="Disordered" evidence="3">
    <location>
        <begin position="223"/>
        <end position="245"/>
    </location>
</feature>
<feature type="region of interest" description="Disordered" evidence="3">
    <location>
        <begin position="522"/>
        <end position="541"/>
    </location>
</feature>
<proteinExistence type="predicted"/>
<organism evidence="4">
    <name type="scientific">Chromera velia CCMP2878</name>
    <dbReference type="NCBI Taxonomy" id="1169474"/>
    <lineage>
        <taxon>Eukaryota</taxon>
        <taxon>Sar</taxon>
        <taxon>Alveolata</taxon>
        <taxon>Colpodellida</taxon>
        <taxon>Chromeraceae</taxon>
        <taxon>Chromera</taxon>
    </lineage>
</organism>
<evidence type="ECO:0000313" key="4">
    <source>
        <dbReference type="EMBL" id="CEM31588.1"/>
    </source>
</evidence>
<dbReference type="InterPro" id="IPR050745">
    <property type="entry name" value="Multifunctional_regulatory"/>
</dbReference>
<protein>
    <submittedName>
        <fullName evidence="4">Uncharacterized protein</fullName>
    </submittedName>
</protein>
<keyword evidence="1" id="KW-0677">Repeat</keyword>
<evidence type="ECO:0000256" key="1">
    <source>
        <dbReference type="ARBA" id="ARBA00022737"/>
    </source>
</evidence>
<dbReference type="SUPFAM" id="SSF48403">
    <property type="entry name" value="Ankyrin repeat"/>
    <property type="match status" value="1"/>
</dbReference>
<name>A0A0G4GN68_9ALVE</name>
<dbReference type="InterPro" id="IPR036770">
    <property type="entry name" value="Ankyrin_rpt-contain_sf"/>
</dbReference>
<feature type="region of interest" description="Disordered" evidence="3">
    <location>
        <begin position="572"/>
        <end position="591"/>
    </location>
</feature>
<dbReference type="EMBL" id="CDMZ01001370">
    <property type="protein sequence ID" value="CEM31588.1"/>
    <property type="molecule type" value="Genomic_DNA"/>
</dbReference>
<evidence type="ECO:0000256" key="2">
    <source>
        <dbReference type="ARBA" id="ARBA00023043"/>
    </source>
</evidence>
<dbReference type="Gene3D" id="1.25.40.20">
    <property type="entry name" value="Ankyrin repeat-containing domain"/>
    <property type="match status" value="1"/>
</dbReference>
<evidence type="ECO:0000256" key="3">
    <source>
        <dbReference type="SAM" id="MobiDB-lite"/>
    </source>
</evidence>
<reference evidence="4" key="1">
    <citation type="submission" date="2014-11" db="EMBL/GenBank/DDBJ databases">
        <authorList>
            <person name="Otto D Thomas"/>
            <person name="Naeem Raeece"/>
        </authorList>
    </citation>
    <scope>NUCLEOTIDE SEQUENCE</scope>
</reference>
<keyword evidence="2" id="KW-0040">ANK repeat</keyword>